<dbReference type="InterPro" id="IPR036188">
    <property type="entry name" value="FAD/NAD-bd_sf"/>
</dbReference>
<evidence type="ECO:0000313" key="1">
    <source>
        <dbReference type="EMBL" id="PPJ73761.1"/>
    </source>
</evidence>
<dbReference type="Proteomes" id="UP000238153">
    <property type="component" value="Unassembled WGS sequence"/>
</dbReference>
<proteinExistence type="predicted"/>
<dbReference type="PANTHER" id="PTHR38663:SF1">
    <property type="entry name" value="L-ORNITHINE N(5)-MONOOXYGENASE"/>
    <property type="match status" value="1"/>
</dbReference>
<dbReference type="RefSeq" id="WP_048667951.1">
    <property type="nucleotide sequence ID" value="NZ_CAJCFX010000008.1"/>
</dbReference>
<sequence>MHWTIIGGGLQGTTIAIQLRELGLSRDKLTIIDPYATLCEQFNDFSHRISMPYLRSPIVHHIHPNPFHLKQFAKVQQYAHGTYGQYQRPQTDMFMHHVHEQVHHYDLNENHIQGYVEALAKKDGQWQIQLNDNQVIHTDCVILANGCTHKPYIPNVYKDADDVCHIFDKSFNTTMYGHSSHVIGSGISAAHLTLKLINQSHDKVIHLWMNKDIDIQHFDADPGWLGPKNMNHFLNIESSLERQSIIQHERHKGSMPRELYLRLKKHIQSGRLIIHKENILSVDQHQIHTEQAAIPYDFILLATGFEPTLLKQPMIQSLIKNEDAPLTRCGLPSISSELEWLPQLFVSGGLADLELGPFARNIMGGREAAQRIKQAYKRLSAQPIQKHA</sequence>
<evidence type="ECO:0000313" key="2">
    <source>
        <dbReference type="Proteomes" id="UP000238153"/>
    </source>
</evidence>
<dbReference type="SUPFAM" id="SSF51905">
    <property type="entry name" value="FAD/NAD(P)-binding domain"/>
    <property type="match status" value="2"/>
</dbReference>
<dbReference type="EMBL" id="PGWX01000341">
    <property type="protein sequence ID" value="PPJ73761.1"/>
    <property type="molecule type" value="Genomic_DNA"/>
</dbReference>
<dbReference type="Gene3D" id="3.50.50.60">
    <property type="entry name" value="FAD/NAD(P)-binding domain"/>
    <property type="match status" value="1"/>
</dbReference>
<dbReference type="AlphaFoldDB" id="A0A2A1KBH9"/>
<dbReference type="STRING" id="1283.ShL2_01867"/>
<gene>
    <name evidence="1" type="ORF">CV019_08945</name>
</gene>
<dbReference type="PANTHER" id="PTHR38663">
    <property type="match status" value="1"/>
</dbReference>
<name>A0A2A1KBH9_STAHA</name>
<comment type="caution">
    <text evidence="1">The sequence shown here is derived from an EMBL/GenBank/DDBJ whole genome shotgun (WGS) entry which is preliminary data.</text>
</comment>
<organism evidence="1 2">
    <name type="scientific">Staphylococcus haemolyticus</name>
    <dbReference type="NCBI Taxonomy" id="1283"/>
    <lineage>
        <taxon>Bacteria</taxon>
        <taxon>Bacillati</taxon>
        <taxon>Bacillota</taxon>
        <taxon>Bacilli</taxon>
        <taxon>Bacillales</taxon>
        <taxon>Staphylococcaceae</taxon>
        <taxon>Staphylococcus</taxon>
    </lineage>
</organism>
<protein>
    <submittedName>
        <fullName evidence="1">Pyridine nucleotide-disulfide oxidoreductase</fullName>
    </submittedName>
</protein>
<accession>A0A2A1KBH9</accession>
<dbReference type="Pfam" id="PF13738">
    <property type="entry name" value="Pyr_redox_3"/>
    <property type="match status" value="1"/>
</dbReference>
<reference evidence="1 2" key="1">
    <citation type="submission" date="2017-11" db="EMBL/GenBank/DDBJ databases">
        <authorList>
            <person name="Founou R.C."/>
            <person name="Founou L."/>
            <person name="Allam M."/>
            <person name="Ismail A."/>
            <person name="Essack S.Y."/>
        </authorList>
    </citation>
    <scope>NUCLEOTIDE SEQUENCE [LARGE SCALE GENOMIC DNA]</scope>
    <source>
        <strain evidence="1 2">G811N2B1</strain>
    </source>
</reference>